<protein>
    <recommendedName>
        <fullName evidence="3">CN hydrolase domain-containing protein</fullName>
    </recommendedName>
</protein>
<keyword evidence="2" id="KW-1185">Reference proteome</keyword>
<gene>
    <name evidence="1" type="ORF">GCM10008098_06760</name>
</gene>
<comment type="caution">
    <text evidence="1">The sequence shown here is derived from an EMBL/GenBank/DDBJ whole genome shotgun (WGS) entry which is preliminary data.</text>
</comment>
<evidence type="ECO:0008006" key="3">
    <source>
        <dbReference type="Google" id="ProtNLM"/>
    </source>
</evidence>
<organism evidence="1 2">
    <name type="scientific">Rhodanobacter panaciterrae</name>
    <dbReference type="NCBI Taxonomy" id="490572"/>
    <lineage>
        <taxon>Bacteria</taxon>
        <taxon>Pseudomonadati</taxon>
        <taxon>Pseudomonadota</taxon>
        <taxon>Gammaproteobacteria</taxon>
        <taxon>Lysobacterales</taxon>
        <taxon>Rhodanobacteraceae</taxon>
        <taxon>Rhodanobacter</taxon>
    </lineage>
</organism>
<accession>A0ABQ2ZMH1</accession>
<dbReference type="Proteomes" id="UP000621898">
    <property type="component" value="Unassembled WGS sequence"/>
</dbReference>
<proteinExistence type="predicted"/>
<evidence type="ECO:0000313" key="2">
    <source>
        <dbReference type="Proteomes" id="UP000621898"/>
    </source>
</evidence>
<dbReference type="EMBL" id="BMXT01000001">
    <property type="protein sequence ID" value="GGY17686.1"/>
    <property type="molecule type" value="Genomic_DNA"/>
</dbReference>
<name>A0ABQ2ZMH1_9GAMM</name>
<sequence length="303" mass="34486">MQPPDSPDHVLIPKRHSKDLVVTITSWETTDAQWEASVNNRHDLSYERYKKFKSLINKILVDEVRPTYIVLPECSVPARWAHSAAQKLAQKGISFICGLEYEHSKDKITKKPKMVSDAFLSLTTNWPGYSASVWIKQQKILPAHNEAKLIKAAGGPPLSGANDLDSARAIYVHGDFFFGVLLCSDLTSLENRIHYQGHIDALFVLEWNPDTETFGSLVESTALDLHSYVIQVNNRTYGDSRIRVPRKIDYERDLIRIKGGTNDFFVSAKIDYRALRKYQSATRPPGKPFKPWPIGYKKSPMRK</sequence>
<reference evidence="2" key="1">
    <citation type="journal article" date="2019" name="Int. J. Syst. Evol. Microbiol.">
        <title>The Global Catalogue of Microorganisms (GCM) 10K type strain sequencing project: providing services to taxonomists for standard genome sequencing and annotation.</title>
        <authorList>
            <consortium name="The Broad Institute Genomics Platform"/>
            <consortium name="The Broad Institute Genome Sequencing Center for Infectious Disease"/>
            <person name="Wu L."/>
            <person name="Ma J."/>
        </authorList>
    </citation>
    <scope>NUCLEOTIDE SEQUENCE [LARGE SCALE GENOMIC DNA]</scope>
    <source>
        <strain evidence="2">KCTC 22232</strain>
    </source>
</reference>
<evidence type="ECO:0000313" key="1">
    <source>
        <dbReference type="EMBL" id="GGY17686.1"/>
    </source>
</evidence>